<dbReference type="AlphaFoldDB" id="A0AAQ3M4E4"/>
<evidence type="ECO:0000313" key="4">
    <source>
        <dbReference type="Proteomes" id="UP001303373"/>
    </source>
</evidence>
<dbReference type="InterPro" id="IPR003034">
    <property type="entry name" value="SAP_dom"/>
</dbReference>
<dbReference type="Proteomes" id="UP001303373">
    <property type="component" value="Chromosome 2"/>
</dbReference>
<proteinExistence type="predicted"/>
<sequence length="250" mass="27157">MAAPRATQFIALRNLARGSHHVRTLHMTGPATYASPVLNKERPVLNLPRDIAGLRAECKRRKIDFSGNKQDLISRLNADELAHSRAFSSVASQAKRPVPETSGSSKPVRHFNTSRSLKAVGDSSTIDFAFLPDMEYGVNPDNVQLRVPILPNNFSPPKTGAHAPEPEIVVMKPEISSMSADAVVLPMAEMHDGHADGIDFHRLADMAASKVATNFRNFKAPVEQQAGLVKQIFSDMVDDMLGATAKVKAA</sequence>
<feature type="region of interest" description="Disordered" evidence="1">
    <location>
        <begin position="88"/>
        <end position="110"/>
    </location>
</feature>
<protein>
    <recommendedName>
        <fullName evidence="2">SAP domain-containing protein</fullName>
    </recommendedName>
</protein>
<evidence type="ECO:0000313" key="3">
    <source>
        <dbReference type="EMBL" id="WPG98276.1"/>
    </source>
</evidence>
<dbReference type="EMBL" id="CP138581">
    <property type="protein sequence ID" value="WPG98276.1"/>
    <property type="molecule type" value="Genomic_DNA"/>
</dbReference>
<dbReference type="Pfam" id="PF02037">
    <property type="entry name" value="SAP"/>
    <property type="match status" value="1"/>
</dbReference>
<evidence type="ECO:0000259" key="2">
    <source>
        <dbReference type="Pfam" id="PF02037"/>
    </source>
</evidence>
<feature type="compositionally biased region" description="Polar residues" evidence="1">
    <location>
        <begin position="101"/>
        <end position="110"/>
    </location>
</feature>
<organism evidence="3 4">
    <name type="scientific">Acrodontium crateriforme</name>
    <dbReference type="NCBI Taxonomy" id="150365"/>
    <lineage>
        <taxon>Eukaryota</taxon>
        <taxon>Fungi</taxon>
        <taxon>Dikarya</taxon>
        <taxon>Ascomycota</taxon>
        <taxon>Pezizomycotina</taxon>
        <taxon>Dothideomycetes</taxon>
        <taxon>Dothideomycetidae</taxon>
        <taxon>Mycosphaerellales</taxon>
        <taxon>Teratosphaeriaceae</taxon>
        <taxon>Acrodontium</taxon>
    </lineage>
</organism>
<feature type="domain" description="SAP" evidence="2">
    <location>
        <begin position="52"/>
        <end position="77"/>
    </location>
</feature>
<dbReference type="Gene3D" id="1.10.720.30">
    <property type="entry name" value="SAP domain"/>
    <property type="match status" value="1"/>
</dbReference>
<accession>A0AAQ3M4E4</accession>
<reference evidence="3 4" key="1">
    <citation type="submission" date="2023-11" db="EMBL/GenBank/DDBJ databases">
        <title>An acidophilic fungus is an integral part of prey digestion in a carnivorous sundew plant.</title>
        <authorList>
            <person name="Tsai I.J."/>
        </authorList>
    </citation>
    <scope>NUCLEOTIDE SEQUENCE [LARGE SCALE GENOMIC DNA]</scope>
    <source>
        <strain evidence="3">169a</strain>
    </source>
</reference>
<dbReference type="InterPro" id="IPR036361">
    <property type="entry name" value="SAP_dom_sf"/>
</dbReference>
<evidence type="ECO:0000256" key="1">
    <source>
        <dbReference type="SAM" id="MobiDB-lite"/>
    </source>
</evidence>
<keyword evidence="4" id="KW-1185">Reference proteome</keyword>
<name>A0AAQ3M4E4_9PEZI</name>
<gene>
    <name evidence="3" type="ORF">R9X50_00106400</name>
</gene>